<gene>
    <name evidence="3" type="ORF">KDX31_17895</name>
</gene>
<dbReference type="Pfam" id="PF18476">
    <property type="entry name" value="PIN_8"/>
    <property type="match status" value="1"/>
</dbReference>
<feature type="region of interest" description="Disordered" evidence="1">
    <location>
        <begin position="416"/>
        <end position="439"/>
    </location>
</feature>
<feature type="domain" description="PIN like" evidence="2">
    <location>
        <begin position="26"/>
        <end position="264"/>
    </location>
</feature>
<dbReference type="Proteomes" id="UP001059950">
    <property type="component" value="Chromosome"/>
</dbReference>
<accession>A0ABY5GTS4</accession>
<evidence type="ECO:0000256" key="1">
    <source>
        <dbReference type="SAM" id="MobiDB-lite"/>
    </source>
</evidence>
<proteinExistence type="predicted"/>
<name>A0ABY5GTS4_9GAMM</name>
<evidence type="ECO:0000313" key="3">
    <source>
        <dbReference type="EMBL" id="UTW03174.1"/>
    </source>
</evidence>
<dbReference type="EMBL" id="CP073344">
    <property type="protein sequence ID" value="UTW03174.1"/>
    <property type="molecule type" value="Genomic_DNA"/>
</dbReference>
<evidence type="ECO:0000313" key="4">
    <source>
        <dbReference type="Proteomes" id="UP001059950"/>
    </source>
</evidence>
<evidence type="ECO:0000259" key="2">
    <source>
        <dbReference type="Pfam" id="PF18476"/>
    </source>
</evidence>
<keyword evidence="4" id="KW-1185">Reference proteome</keyword>
<reference evidence="3" key="1">
    <citation type="submission" date="2021-04" db="EMBL/GenBank/DDBJ databases">
        <title>Oceanospirillales bacteria with DddD are important DMSP degraders in coastal seawater.</title>
        <authorList>
            <person name="Liu J."/>
        </authorList>
    </citation>
    <scope>NUCLEOTIDE SEQUENCE</scope>
    <source>
        <strain evidence="3">GY6</strain>
    </source>
</reference>
<sequence length="439" mass="52339">MKNQFKAFYNLDIDTLKKAWKDEQVIFVFDANVLLNLYGYAEQTRDDFFKILRALEGKVWIPYQVGLEYQRRRLEVIKNEKSVFNDIESNLEKIQNVFNGDFERLALKRRFPKLFENTEKLEKEIYRSISNYKKSVAHWNSEQPCVRSHDKIRDQINSCFENRIGNKPEDQNWLDELFKEGSERYAKKIPPGYKDAGKSESGDETHFFFDGLNYERQYGDLILWKQILHKSSEENIKIVVFITDDSKEDWWYRLNSNGKKIIGPLAELQAEIYRESNIDCFHMYSTSAFMEDGKTNLSIEVKESSIEDASVNHIRERRVIDNEKLKEIIERSNLSNISAGRHKEILESLNNSMRHKELLESIDFSERPTRDYEDLMRRIKSRKRDVKHYKELQSIIDMNRIDPDFRVLNQFRKRSKGNEQDDVFNKDDDSLRHDDSDED</sequence>
<dbReference type="InterPro" id="IPR041578">
    <property type="entry name" value="PIN_8"/>
</dbReference>
<protein>
    <submittedName>
        <fullName evidence="3">DUF4935 domain-containing protein</fullName>
    </submittedName>
</protein>
<organism evidence="3 4">
    <name type="scientific">Amphritea atlantica</name>
    <dbReference type="NCBI Taxonomy" id="355243"/>
    <lineage>
        <taxon>Bacteria</taxon>
        <taxon>Pseudomonadati</taxon>
        <taxon>Pseudomonadota</taxon>
        <taxon>Gammaproteobacteria</taxon>
        <taxon>Oceanospirillales</taxon>
        <taxon>Oceanospirillaceae</taxon>
        <taxon>Amphritea</taxon>
    </lineage>
</organism>